<dbReference type="GeneID" id="95978019"/>
<proteinExistence type="predicted"/>
<evidence type="ECO:0000313" key="3">
    <source>
        <dbReference type="Proteomes" id="UP001562354"/>
    </source>
</evidence>
<dbReference type="RefSeq" id="XP_069202501.1">
    <property type="nucleotide sequence ID" value="XM_069348446.1"/>
</dbReference>
<evidence type="ECO:0000313" key="2">
    <source>
        <dbReference type="EMBL" id="KAL1306228.1"/>
    </source>
</evidence>
<reference evidence="2 3" key="1">
    <citation type="submission" date="2024-07" db="EMBL/GenBank/DDBJ databases">
        <title>Draft sequence of the Neodothiora populina.</title>
        <authorList>
            <person name="Drown D.D."/>
            <person name="Schuette U.S."/>
            <person name="Buechlein A.B."/>
            <person name="Rusch D.R."/>
            <person name="Winton L.W."/>
            <person name="Adams G.A."/>
        </authorList>
    </citation>
    <scope>NUCLEOTIDE SEQUENCE [LARGE SCALE GENOMIC DNA]</scope>
    <source>
        <strain evidence="2 3">CPC 39397</strain>
    </source>
</reference>
<accession>A0ABR3PJB4</accession>
<dbReference type="EMBL" id="JBFMKM010000005">
    <property type="protein sequence ID" value="KAL1306228.1"/>
    <property type="molecule type" value="Genomic_DNA"/>
</dbReference>
<name>A0ABR3PJB4_9PEZI</name>
<organism evidence="2 3">
    <name type="scientific">Neodothiora populina</name>
    <dbReference type="NCBI Taxonomy" id="2781224"/>
    <lineage>
        <taxon>Eukaryota</taxon>
        <taxon>Fungi</taxon>
        <taxon>Dikarya</taxon>
        <taxon>Ascomycota</taxon>
        <taxon>Pezizomycotina</taxon>
        <taxon>Dothideomycetes</taxon>
        <taxon>Dothideomycetidae</taxon>
        <taxon>Dothideales</taxon>
        <taxon>Dothioraceae</taxon>
        <taxon>Neodothiora</taxon>
    </lineage>
</organism>
<feature type="region of interest" description="Disordered" evidence="1">
    <location>
        <begin position="92"/>
        <end position="123"/>
    </location>
</feature>
<comment type="caution">
    <text evidence="2">The sequence shown here is derived from an EMBL/GenBank/DDBJ whole genome shotgun (WGS) entry which is preliminary data.</text>
</comment>
<dbReference type="Proteomes" id="UP001562354">
    <property type="component" value="Unassembled WGS sequence"/>
</dbReference>
<sequence length="123" mass="13406">MSSMIHSKDPGDKSAPEESYDHHHHLPRGEAVACAQLYASRRTAGLSVTHSGRGKVQEVEDHSIGLDMFAPVFAQVYLLSLSHHLILETSTSQESIDQPLLPTPRQRQAGGPSGGFQKLPIEL</sequence>
<feature type="compositionally biased region" description="Basic and acidic residues" evidence="1">
    <location>
        <begin position="1"/>
        <end position="21"/>
    </location>
</feature>
<evidence type="ECO:0000256" key="1">
    <source>
        <dbReference type="SAM" id="MobiDB-lite"/>
    </source>
</evidence>
<gene>
    <name evidence="2" type="ORF">AAFC00_004319</name>
</gene>
<keyword evidence="3" id="KW-1185">Reference proteome</keyword>
<feature type="region of interest" description="Disordered" evidence="1">
    <location>
        <begin position="1"/>
        <end position="26"/>
    </location>
</feature>
<protein>
    <submittedName>
        <fullName evidence="2">Uncharacterized protein</fullName>
    </submittedName>
</protein>